<accession>A0A438HZM5</accession>
<dbReference type="AlphaFoldDB" id="A0A438HZM5"/>
<protein>
    <recommendedName>
        <fullName evidence="3">DUF4283 domain-containing protein</fullName>
    </recommendedName>
</protein>
<evidence type="ECO:0000313" key="1">
    <source>
        <dbReference type="EMBL" id="RVW89840.1"/>
    </source>
</evidence>
<name>A0A438HZM5_VITVI</name>
<evidence type="ECO:0008006" key="3">
    <source>
        <dbReference type="Google" id="ProtNLM"/>
    </source>
</evidence>
<dbReference type="EMBL" id="QGNW01000160">
    <property type="protein sequence ID" value="RVW89840.1"/>
    <property type="molecule type" value="Genomic_DNA"/>
</dbReference>
<reference evidence="1 2" key="1">
    <citation type="journal article" date="2018" name="PLoS Genet.">
        <title>Population sequencing reveals clonal diversity and ancestral inbreeding in the grapevine cultivar Chardonnay.</title>
        <authorList>
            <person name="Roach M.J."/>
            <person name="Johnson D.L."/>
            <person name="Bohlmann J."/>
            <person name="van Vuuren H.J."/>
            <person name="Jones S.J."/>
            <person name="Pretorius I.S."/>
            <person name="Schmidt S.A."/>
            <person name="Borneman A.R."/>
        </authorList>
    </citation>
    <scope>NUCLEOTIDE SEQUENCE [LARGE SCALE GENOMIC DNA]</scope>
    <source>
        <strain evidence="2">cv. Chardonnay</strain>
        <tissue evidence="1">Leaf</tissue>
    </source>
</reference>
<proteinExistence type="predicted"/>
<sequence length="453" mass="50678">MESASGRGVSKGGKCWFAVESETFEISIEVVRGVEAWCKRKSSSRHLKLWKEEGRKFRLECCSNEAGRFLLCSVRDVEAKKYCLVLLERKGLVGGWFLLAKKLRALEVSIPTLSKVYLGVPSFENEGCSVKGIEKWLGTFAEIARGKSGEPRESLWWAQILVRASRKNMSGSSQVVARNTYWAVSLWWEALSRVSQVMLRSVLLKRNGCEVMDKGKGGARAGVSVASTKLVGGAVRLEQELLAVKEVDIRGSIPGRLKLTDKALLDEASSGSKGSEKDVMGWVPLRAVLIEDFSPLDGGRDEEWSSSYPAKFSRCLGMLTEGFEKEILYLLRRMKWRIGYKSQDGASRKTKLSASKSSRELKKLEWTISYIKKTRVVTNVDISGGETKIKEMNTGLVRSLGVGRHLDWRAINSRGAVGVCSKDREDFWEEFGSIKGLWSDPGVWERIPIWSDI</sequence>
<gene>
    <name evidence="1" type="ORF">CK203_034431</name>
</gene>
<comment type="caution">
    <text evidence="1">The sequence shown here is derived from an EMBL/GenBank/DDBJ whole genome shotgun (WGS) entry which is preliminary data.</text>
</comment>
<evidence type="ECO:0000313" key="2">
    <source>
        <dbReference type="Proteomes" id="UP000288805"/>
    </source>
</evidence>
<organism evidence="1 2">
    <name type="scientific">Vitis vinifera</name>
    <name type="common">Grape</name>
    <dbReference type="NCBI Taxonomy" id="29760"/>
    <lineage>
        <taxon>Eukaryota</taxon>
        <taxon>Viridiplantae</taxon>
        <taxon>Streptophyta</taxon>
        <taxon>Embryophyta</taxon>
        <taxon>Tracheophyta</taxon>
        <taxon>Spermatophyta</taxon>
        <taxon>Magnoliopsida</taxon>
        <taxon>eudicotyledons</taxon>
        <taxon>Gunneridae</taxon>
        <taxon>Pentapetalae</taxon>
        <taxon>rosids</taxon>
        <taxon>Vitales</taxon>
        <taxon>Vitaceae</taxon>
        <taxon>Viteae</taxon>
        <taxon>Vitis</taxon>
    </lineage>
</organism>
<dbReference type="Proteomes" id="UP000288805">
    <property type="component" value="Unassembled WGS sequence"/>
</dbReference>